<reference evidence="1 2" key="1">
    <citation type="submission" date="2020-07" db="EMBL/GenBank/DDBJ databases">
        <title>Mycobacterium kansasii (former subtype) with zoonotic potential isolated from diseased indoor pet cat, Japan.</title>
        <authorList>
            <person name="Fukano H."/>
            <person name="Terazono T."/>
            <person name="Hoshino Y."/>
        </authorList>
    </citation>
    <scope>NUCLEOTIDE SEQUENCE [LARGE SCALE GENOMIC DNA]</scope>
    <source>
        <strain evidence="1 2">Kuro-I</strain>
    </source>
</reference>
<dbReference type="AlphaFoldDB" id="A0A7G1I7A1"/>
<evidence type="ECO:0000313" key="2">
    <source>
        <dbReference type="Proteomes" id="UP000516380"/>
    </source>
</evidence>
<proteinExistence type="predicted"/>
<organism evidence="1 2">
    <name type="scientific">Mycobacterium kansasii</name>
    <dbReference type="NCBI Taxonomy" id="1768"/>
    <lineage>
        <taxon>Bacteria</taxon>
        <taxon>Bacillati</taxon>
        <taxon>Actinomycetota</taxon>
        <taxon>Actinomycetes</taxon>
        <taxon>Mycobacteriales</taxon>
        <taxon>Mycobacteriaceae</taxon>
        <taxon>Mycobacterium</taxon>
    </lineage>
</organism>
<dbReference type="Proteomes" id="UP000516380">
    <property type="component" value="Chromosome"/>
</dbReference>
<keyword evidence="2" id="KW-1185">Reference proteome</keyword>
<dbReference type="EMBL" id="AP023343">
    <property type="protein sequence ID" value="BCI85592.1"/>
    <property type="molecule type" value="Genomic_DNA"/>
</dbReference>
<evidence type="ECO:0000313" key="1">
    <source>
        <dbReference type="EMBL" id="BCI85592.1"/>
    </source>
</evidence>
<sequence length="139" mass="14971">MRVKDRRLTAQLLIDLGVSRKSDAMAVDTSSMPAAATAVVDAAAAKFAAFKLDPSADKSTAVAVSSSEATTTYDIAASLPDRALSADEHSVWVGCDAIFPRFDRSLRPLRGREYAFSREPHGFDQLACAHSIRADPEDR</sequence>
<name>A0A7G1I7A1_MYCKA</name>
<accession>A0A7G1I7A1</accession>
<gene>
    <name evidence="1" type="ORF">NIIDMKKI_07980</name>
</gene>
<protein>
    <submittedName>
        <fullName evidence="1">Uncharacterized protein</fullName>
    </submittedName>
</protein>